<proteinExistence type="predicted"/>
<name>A0AAD7SBJ7_9TELE</name>
<comment type="caution">
    <text evidence="2">The sequence shown here is derived from an EMBL/GenBank/DDBJ whole genome shotgun (WGS) entry which is preliminary data.</text>
</comment>
<accession>A0AAD7SBJ7</accession>
<feature type="domain" description="Reverse transcriptase/retrotransposon-derived protein RNase H-like" evidence="1">
    <location>
        <begin position="50"/>
        <end position="101"/>
    </location>
</feature>
<gene>
    <name evidence="2" type="ORF">AAFF_G00409980</name>
</gene>
<keyword evidence="3" id="KW-1185">Reference proteome</keyword>
<sequence>MAGPNIHSRGAQLPEPSVLLSAVRCGVHRMSPTPANREGTAVPVVSLQLIDRLHRALITAPVLVIPDPSKAFILDTDTSNDGVGAVLSQVGEQGEKVVAYTEH</sequence>
<organism evidence="2 3">
    <name type="scientific">Aldrovandia affinis</name>
    <dbReference type="NCBI Taxonomy" id="143900"/>
    <lineage>
        <taxon>Eukaryota</taxon>
        <taxon>Metazoa</taxon>
        <taxon>Chordata</taxon>
        <taxon>Craniata</taxon>
        <taxon>Vertebrata</taxon>
        <taxon>Euteleostomi</taxon>
        <taxon>Actinopterygii</taxon>
        <taxon>Neopterygii</taxon>
        <taxon>Teleostei</taxon>
        <taxon>Notacanthiformes</taxon>
        <taxon>Halosauridae</taxon>
        <taxon>Aldrovandia</taxon>
    </lineage>
</organism>
<evidence type="ECO:0000259" key="1">
    <source>
        <dbReference type="Pfam" id="PF17919"/>
    </source>
</evidence>
<evidence type="ECO:0000313" key="3">
    <source>
        <dbReference type="Proteomes" id="UP001221898"/>
    </source>
</evidence>
<protein>
    <recommendedName>
        <fullName evidence="1">Reverse transcriptase/retrotransposon-derived protein RNase H-like domain-containing protein</fullName>
    </recommendedName>
</protein>
<evidence type="ECO:0000313" key="2">
    <source>
        <dbReference type="EMBL" id="KAJ8399587.1"/>
    </source>
</evidence>
<dbReference type="EMBL" id="JAINUG010000082">
    <property type="protein sequence ID" value="KAJ8399587.1"/>
    <property type="molecule type" value="Genomic_DNA"/>
</dbReference>
<dbReference type="AlphaFoldDB" id="A0AAD7SBJ7"/>
<dbReference type="Pfam" id="PF17919">
    <property type="entry name" value="RT_RNaseH_2"/>
    <property type="match status" value="1"/>
</dbReference>
<dbReference type="InterPro" id="IPR043502">
    <property type="entry name" value="DNA/RNA_pol_sf"/>
</dbReference>
<reference evidence="2" key="1">
    <citation type="journal article" date="2023" name="Science">
        <title>Genome structures resolve the early diversification of teleost fishes.</title>
        <authorList>
            <person name="Parey E."/>
            <person name="Louis A."/>
            <person name="Montfort J."/>
            <person name="Bouchez O."/>
            <person name="Roques C."/>
            <person name="Iampietro C."/>
            <person name="Lluch J."/>
            <person name="Castinel A."/>
            <person name="Donnadieu C."/>
            <person name="Desvignes T."/>
            <person name="Floi Bucao C."/>
            <person name="Jouanno E."/>
            <person name="Wen M."/>
            <person name="Mejri S."/>
            <person name="Dirks R."/>
            <person name="Jansen H."/>
            <person name="Henkel C."/>
            <person name="Chen W.J."/>
            <person name="Zahm M."/>
            <person name="Cabau C."/>
            <person name="Klopp C."/>
            <person name="Thompson A.W."/>
            <person name="Robinson-Rechavi M."/>
            <person name="Braasch I."/>
            <person name="Lecointre G."/>
            <person name="Bobe J."/>
            <person name="Postlethwait J.H."/>
            <person name="Berthelot C."/>
            <person name="Roest Crollius H."/>
            <person name="Guiguen Y."/>
        </authorList>
    </citation>
    <scope>NUCLEOTIDE SEQUENCE</scope>
    <source>
        <strain evidence="2">NC1722</strain>
    </source>
</reference>
<dbReference type="Proteomes" id="UP001221898">
    <property type="component" value="Unassembled WGS sequence"/>
</dbReference>
<dbReference type="InterPro" id="IPR041577">
    <property type="entry name" value="RT_RNaseH_2"/>
</dbReference>
<dbReference type="SUPFAM" id="SSF56672">
    <property type="entry name" value="DNA/RNA polymerases"/>
    <property type="match status" value="1"/>
</dbReference>